<evidence type="ECO:0000313" key="3">
    <source>
        <dbReference type="EMBL" id="MCS3864620.1"/>
    </source>
</evidence>
<proteinExistence type="predicted"/>
<name>A0A9X2R5F6_9BACT</name>
<comment type="caution">
    <text evidence="3">The sequence shown here is derived from an EMBL/GenBank/DDBJ whole genome shotgun (WGS) entry which is preliminary data.</text>
</comment>
<accession>A0A9X2R5F6</accession>
<protein>
    <submittedName>
        <fullName evidence="3">Peptidoglycan/xylan/chitin deacetylase (PgdA/CDA1 family)</fullName>
    </submittedName>
</protein>
<organism evidence="3 4">
    <name type="scientific">Salinibacter ruber</name>
    <dbReference type="NCBI Taxonomy" id="146919"/>
    <lineage>
        <taxon>Bacteria</taxon>
        <taxon>Pseudomonadati</taxon>
        <taxon>Rhodothermota</taxon>
        <taxon>Rhodothermia</taxon>
        <taxon>Rhodothermales</taxon>
        <taxon>Salinibacteraceae</taxon>
        <taxon>Salinibacter</taxon>
    </lineage>
</organism>
<sequence length="333" mass="38638">MVQNLIGGKKLILVYHTFTGGSDRVGQDKYYSPQGAIPVDRLRSHLRWLSEFAEFVTLDEILRSSKTTGWKVAVTLDDGYRNNISLAFPIFEKLKVPVTWFVSPKFVENDLLPWWDLVDFTARVAQPALTIQTRYSRYSFDLSGEQDRACFRLQCRRWFQNSDPDVARCVRHQIENSIPDDLPRNAFASRQEIVEASRSPLVSLGGHTVSHPNLARLSASDIRYEVSEGRKQLEVWTDESIRWFAYPYGEHEHWDKRTKRIVREEGFDGAVTTVRAYADQRADQFEVPRLTVPNSRSQWKTKAWILATNTCREIYRLKQSLVERTPSWCEGDT</sequence>
<dbReference type="Proteomes" id="UP001155034">
    <property type="component" value="Unassembled WGS sequence"/>
</dbReference>
<dbReference type="Pfam" id="PF01522">
    <property type="entry name" value="Polysacc_deac_1"/>
    <property type="match status" value="1"/>
</dbReference>
<evidence type="ECO:0000313" key="4">
    <source>
        <dbReference type="Proteomes" id="UP001155034"/>
    </source>
</evidence>
<dbReference type="CDD" id="cd10918">
    <property type="entry name" value="CE4_NodB_like_5s_6s"/>
    <property type="match status" value="1"/>
</dbReference>
<evidence type="ECO:0000256" key="1">
    <source>
        <dbReference type="ARBA" id="ARBA00022729"/>
    </source>
</evidence>
<dbReference type="RefSeq" id="WP_423824749.1">
    <property type="nucleotide sequence ID" value="NZ_JANTYZ010000002.1"/>
</dbReference>
<evidence type="ECO:0000259" key="2">
    <source>
        <dbReference type="PROSITE" id="PS51677"/>
    </source>
</evidence>
<dbReference type="InterPro" id="IPR002509">
    <property type="entry name" value="NODB_dom"/>
</dbReference>
<dbReference type="SUPFAM" id="SSF88713">
    <property type="entry name" value="Glycoside hydrolase/deacetylase"/>
    <property type="match status" value="1"/>
</dbReference>
<dbReference type="PROSITE" id="PS51677">
    <property type="entry name" value="NODB"/>
    <property type="match status" value="1"/>
</dbReference>
<dbReference type="Gene3D" id="3.20.20.370">
    <property type="entry name" value="Glycoside hydrolase/deacetylase"/>
    <property type="match status" value="1"/>
</dbReference>
<keyword evidence="1" id="KW-0732">Signal</keyword>
<dbReference type="AlphaFoldDB" id="A0A9X2R5F6"/>
<dbReference type="PANTHER" id="PTHR34216:SF7">
    <property type="entry name" value="POLY-BETA-1,6-N-ACETYL-D-GLUCOSAMINE N-DEACETYLASE"/>
    <property type="match status" value="1"/>
</dbReference>
<gene>
    <name evidence="3" type="ORF">GGP82_001166</name>
</gene>
<dbReference type="InterPro" id="IPR051398">
    <property type="entry name" value="Polysacch_Deacetylase"/>
</dbReference>
<dbReference type="EMBL" id="JANTYZ010000002">
    <property type="protein sequence ID" value="MCS3864620.1"/>
    <property type="molecule type" value="Genomic_DNA"/>
</dbReference>
<feature type="domain" description="NodB homology" evidence="2">
    <location>
        <begin position="70"/>
        <end position="333"/>
    </location>
</feature>
<dbReference type="GO" id="GO:0016810">
    <property type="term" value="F:hydrolase activity, acting on carbon-nitrogen (but not peptide) bonds"/>
    <property type="evidence" value="ECO:0007669"/>
    <property type="project" value="InterPro"/>
</dbReference>
<dbReference type="PANTHER" id="PTHR34216">
    <property type="match status" value="1"/>
</dbReference>
<reference evidence="3" key="1">
    <citation type="submission" date="2022-08" db="EMBL/GenBank/DDBJ databases">
        <title>Genomic Encyclopedia of Type Strains, Phase V (KMG-V): Genome sequencing to study the core and pangenomes of soil and plant-associated prokaryotes.</title>
        <authorList>
            <person name="Whitman W."/>
        </authorList>
    </citation>
    <scope>NUCLEOTIDE SEQUENCE</scope>
    <source>
        <strain evidence="3">SP2016B</strain>
    </source>
</reference>
<dbReference type="GO" id="GO:0005975">
    <property type="term" value="P:carbohydrate metabolic process"/>
    <property type="evidence" value="ECO:0007669"/>
    <property type="project" value="InterPro"/>
</dbReference>
<dbReference type="InterPro" id="IPR011330">
    <property type="entry name" value="Glyco_hydro/deAcase_b/a-brl"/>
</dbReference>